<feature type="active site" evidence="1">
    <location>
        <position position="216"/>
    </location>
</feature>
<reference evidence="4" key="1">
    <citation type="journal article" date="2012" name="Nat. Biotechnol.">
        <title>Reference genome sequence of the model plant Setaria.</title>
        <authorList>
            <person name="Bennetzen J.L."/>
            <person name="Schmutz J."/>
            <person name="Wang H."/>
            <person name="Percifield R."/>
            <person name="Hawkins J."/>
            <person name="Pontaroli A.C."/>
            <person name="Estep M."/>
            <person name="Feng L."/>
            <person name="Vaughn J.N."/>
            <person name="Grimwood J."/>
            <person name="Jenkins J."/>
            <person name="Barry K."/>
            <person name="Lindquist E."/>
            <person name="Hellsten U."/>
            <person name="Deshpande S."/>
            <person name="Wang X."/>
            <person name="Wu X."/>
            <person name="Mitros T."/>
            <person name="Triplett J."/>
            <person name="Yang X."/>
            <person name="Ye C.Y."/>
            <person name="Mauro-Herrera M."/>
            <person name="Wang L."/>
            <person name="Li P."/>
            <person name="Sharma M."/>
            <person name="Sharma R."/>
            <person name="Ronald P.C."/>
            <person name="Panaud O."/>
            <person name="Kellogg E.A."/>
            <person name="Brutnell T.P."/>
            <person name="Doust A.N."/>
            <person name="Tuskan G.A."/>
            <person name="Rokhsar D."/>
            <person name="Devos K.M."/>
        </authorList>
    </citation>
    <scope>NUCLEOTIDE SEQUENCE [LARGE SCALE GENOMIC DNA]</scope>
    <source>
        <strain evidence="4">cv. Yugu1</strain>
    </source>
</reference>
<dbReference type="EMBL" id="AGNK02001130">
    <property type="status" value="NOT_ANNOTATED_CDS"/>
    <property type="molecule type" value="Genomic_DNA"/>
</dbReference>
<dbReference type="PROSITE" id="PS01174">
    <property type="entry name" value="LIPASE_GDXG_SER"/>
    <property type="match status" value="1"/>
</dbReference>
<accession>K3ZUB2</accession>
<reference evidence="3" key="2">
    <citation type="submission" date="2018-08" db="UniProtKB">
        <authorList>
            <consortium name="EnsemblPlants"/>
        </authorList>
    </citation>
    <scope>IDENTIFICATION</scope>
    <source>
        <strain evidence="3">Yugu1</strain>
    </source>
</reference>
<dbReference type="EnsemblPlants" id="KQL24826">
    <property type="protein sequence ID" value="KQL24826"/>
    <property type="gene ID" value="SETIT_030193mg"/>
</dbReference>
<dbReference type="InterPro" id="IPR029058">
    <property type="entry name" value="AB_hydrolase_fold"/>
</dbReference>
<dbReference type="AlphaFoldDB" id="K3ZUB2"/>
<organism evidence="3 4">
    <name type="scientific">Setaria italica</name>
    <name type="common">Foxtail millet</name>
    <name type="synonym">Panicum italicum</name>
    <dbReference type="NCBI Taxonomy" id="4555"/>
    <lineage>
        <taxon>Eukaryota</taxon>
        <taxon>Viridiplantae</taxon>
        <taxon>Streptophyta</taxon>
        <taxon>Embryophyta</taxon>
        <taxon>Tracheophyta</taxon>
        <taxon>Spermatophyta</taxon>
        <taxon>Magnoliopsida</taxon>
        <taxon>Liliopsida</taxon>
        <taxon>Poales</taxon>
        <taxon>Poaceae</taxon>
        <taxon>PACMAD clade</taxon>
        <taxon>Panicoideae</taxon>
        <taxon>Panicodae</taxon>
        <taxon>Paniceae</taxon>
        <taxon>Cenchrinae</taxon>
        <taxon>Setaria</taxon>
    </lineage>
</organism>
<dbReference type="InParanoid" id="K3ZUB2"/>
<dbReference type="InterPro" id="IPR050466">
    <property type="entry name" value="Carboxylest/Gibb_receptor"/>
</dbReference>
<dbReference type="PANTHER" id="PTHR23024:SF468">
    <property type="entry name" value="CARBOXYLESTERASE 2-RELATED"/>
    <property type="match status" value="1"/>
</dbReference>
<keyword evidence="4" id="KW-1185">Reference proteome</keyword>
<dbReference type="InterPro" id="IPR033140">
    <property type="entry name" value="Lipase_GDXG_put_SER_AS"/>
</dbReference>
<dbReference type="STRING" id="4555.K3ZUB2"/>
<feature type="domain" description="Alpha/beta hydrolase fold-3" evidence="2">
    <location>
        <begin position="132"/>
        <end position="354"/>
    </location>
</feature>
<gene>
    <name evidence="3" type="primary">LOC101773023</name>
</gene>
<dbReference type="Proteomes" id="UP000004995">
    <property type="component" value="Unassembled WGS sequence"/>
</dbReference>
<dbReference type="SUPFAM" id="SSF53474">
    <property type="entry name" value="alpha/beta-Hydrolases"/>
    <property type="match status" value="1"/>
</dbReference>
<dbReference type="Gene3D" id="3.40.50.1820">
    <property type="entry name" value="alpha/beta hydrolase"/>
    <property type="match status" value="1"/>
</dbReference>
<dbReference type="InterPro" id="IPR013094">
    <property type="entry name" value="AB_hydrolase_3"/>
</dbReference>
<dbReference type="eggNOG" id="KOG1515">
    <property type="taxonomic scope" value="Eukaryota"/>
</dbReference>
<sequence length="377" mass="40621">MACNNPMGWNCVIESFYGVFRVSNWTGQQFATQETLDNQLVSYHCSPRATTPPILAMDPSSEIIVDTPFFRLYSDRRIDRLMGTSTVPPGLDASTGVTSKDVVIDGDTGLYVRLYLPDTASRSDDSKKLPVLVYFHGGGFVTQSAASPAYQPFLNSLAARAGLLVVSVNYRLAPEHPLPAGYEDSFRTLKWAVSGNGDPWLSQHADHGRLFLAGDSAGGNIVHNVLMMAASEGEAGTGTAAAEARVEGAVLLHAGFGGREPVDGETPEAMEMVGKMWGFVCPEGTDGADDPRLNPLTATAPSLRNFPCKRVLVCVAEKDFTRPRGRAYYEALAASGWSGTAELFESEGQEHVFFLFKPGCDEAAALMERLVSFFAGN</sequence>
<dbReference type="Pfam" id="PF07859">
    <property type="entry name" value="Abhydrolase_3"/>
    <property type="match status" value="1"/>
</dbReference>
<protein>
    <recommendedName>
        <fullName evidence="2">Alpha/beta hydrolase fold-3 domain-containing protein</fullName>
    </recommendedName>
</protein>
<evidence type="ECO:0000256" key="1">
    <source>
        <dbReference type="PROSITE-ProRule" id="PRU10038"/>
    </source>
</evidence>
<dbReference type="PANTHER" id="PTHR23024">
    <property type="entry name" value="ARYLACETAMIDE DEACETYLASE"/>
    <property type="match status" value="1"/>
</dbReference>
<dbReference type="HOGENOM" id="CLU_012494_22_0_1"/>
<evidence type="ECO:0000259" key="2">
    <source>
        <dbReference type="Pfam" id="PF07859"/>
    </source>
</evidence>
<evidence type="ECO:0000313" key="4">
    <source>
        <dbReference type="Proteomes" id="UP000004995"/>
    </source>
</evidence>
<proteinExistence type="predicted"/>
<name>K3ZUB2_SETIT</name>
<evidence type="ECO:0000313" key="3">
    <source>
        <dbReference type="EnsemblPlants" id="KQL24826"/>
    </source>
</evidence>
<dbReference type="Gramene" id="KQL24826">
    <property type="protein sequence ID" value="KQL24826"/>
    <property type="gene ID" value="SETIT_030193mg"/>
</dbReference>
<dbReference type="OMA" id="NPGCGEA"/>
<dbReference type="GO" id="GO:0016787">
    <property type="term" value="F:hydrolase activity"/>
    <property type="evidence" value="ECO:0007669"/>
    <property type="project" value="InterPro"/>
</dbReference>